<evidence type="ECO:0000256" key="1">
    <source>
        <dbReference type="SAM" id="MobiDB-lite"/>
    </source>
</evidence>
<feature type="non-terminal residue" evidence="2">
    <location>
        <position position="1"/>
    </location>
</feature>
<dbReference type="AlphaFoldDB" id="A0A6A6RJ76"/>
<dbReference type="Proteomes" id="UP000799753">
    <property type="component" value="Unassembled WGS sequence"/>
</dbReference>
<protein>
    <submittedName>
        <fullName evidence="2">Uncharacterized protein</fullName>
    </submittedName>
</protein>
<evidence type="ECO:0000313" key="3">
    <source>
        <dbReference type="Proteomes" id="UP000799753"/>
    </source>
</evidence>
<accession>A0A6A6RJ76</accession>
<proteinExistence type="predicted"/>
<sequence length="465" mass="54245">PFPLLSPQPTLRCQRFWGFRSGPRATALSQHSVNMPPPGVPQAPFVNGLTYDCTASLSDWADDKDRVAEPKPKPRLRKREPATQADLERIVAETVAKGRREEAEHKKKRNNPEVEPLLKPELVYLHPIHLPAVPKKPRRHYEGPGSAHRYNARNGKYLRELEQYKLKMRKVFTGSRFVDPVPPLTTPDAEAIVPTVPLANDFINMFDRLSLAPFYFDRIFDLPLELREEIWKHKLSDYKDFHAEIVVRTKLQMSQYVFPVTMPAFCYINKRVFEETTPLFFRTRPIVCKYSDTNVSRFLKCLEGHPCVRSGVREMVFGEKAWWSPHANFGDRLVKMCTSLQHVTLHLEWTRVALTHWTDRRQPKWLKVSNRDQMHSRMDLKWLEKVQSLKTLTLWCITIPEVEFTNDDGTQMEDASETLFNAVMEWVEFVIAGRNRVKVTFKFVEEAEGEKELADRQVFKSYLHA</sequence>
<gene>
    <name evidence="2" type="ORF">P280DRAFT_536513</name>
</gene>
<dbReference type="EMBL" id="MU006809">
    <property type="protein sequence ID" value="KAF2635215.1"/>
    <property type="molecule type" value="Genomic_DNA"/>
</dbReference>
<evidence type="ECO:0000313" key="2">
    <source>
        <dbReference type="EMBL" id="KAF2635215.1"/>
    </source>
</evidence>
<keyword evidence="3" id="KW-1185">Reference proteome</keyword>
<organism evidence="2 3">
    <name type="scientific">Massarina eburnea CBS 473.64</name>
    <dbReference type="NCBI Taxonomy" id="1395130"/>
    <lineage>
        <taxon>Eukaryota</taxon>
        <taxon>Fungi</taxon>
        <taxon>Dikarya</taxon>
        <taxon>Ascomycota</taxon>
        <taxon>Pezizomycotina</taxon>
        <taxon>Dothideomycetes</taxon>
        <taxon>Pleosporomycetidae</taxon>
        <taxon>Pleosporales</taxon>
        <taxon>Massarineae</taxon>
        <taxon>Massarinaceae</taxon>
        <taxon>Massarina</taxon>
    </lineage>
</organism>
<reference evidence="2" key="1">
    <citation type="journal article" date="2020" name="Stud. Mycol.">
        <title>101 Dothideomycetes genomes: a test case for predicting lifestyles and emergence of pathogens.</title>
        <authorList>
            <person name="Haridas S."/>
            <person name="Albert R."/>
            <person name="Binder M."/>
            <person name="Bloem J."/>
            <person name="Labutti K."/>
            <person name="Salamov A."/>
            <person name="Andreopoulos B."/>
            <person name="Baker S."/>
            <person name="Barry K."/>
            <person name="Bills G."/>
            <person name="Bluhm B."/>
            <person name="Cannon C."/>
            <person name="Castanera R."/>
            <person name="Culley D."/>
            <person name="Daum C."/>
            <person name="Ezra D."/>
            <person name="Gonzalez J."/>
            <person name="Henrissat B."/>
            <person name="Kuo A."/>
            <person name="Liang C."/>
            <person name="Lipzen A."/>
            <person name="Lutzoni F."/>
            <person name="Magnuson J."/>
            <person name="Mondo S."/>
            <person name="Nolan M."/>
            <person name="Ohm R."/>
            <person name="Pangilinan J."/>
            <person name="Park H.-J."/>
            <person name="Ramirez L."/>
            <person name="Alfaro M."/>
            <person name="Sun H."/>
            <person name="Tritt A."/>
            <person name="Yoshinaga Y."/>
            <person name="Zwiers L.-H."/>
            <person name="Turgeon B."/>
            <person name="Goodwin S."/>
            <person name="Spatafora J."/>
            <person name="Crous P."/>
            <person name="Grigoriev I."/>
        </authorList>
    </citation>
    <scope>NUCLEOTIDE SEQUENCE</scope>
    <source>
        <strain evidence="2">CBS 473.64</strain>
    </source>
</reference>
<dbReference type="OrthoDB" id="3800967at2759"/>
<feature type="region of interest" description="Disordered" evidence="1">
    <location>
        <begin position="63"/>
        <end position="85"/>
    </location>
</feature>
<feature type="compositionally biased region" description="Basic and acidic residues" evidence="1">
    <location>
        <begin position="63"/>
        <end position="72"/>
    </location>
</feature>
<name>A0A6A6RJ76_9PLEO</name>